<sequence>MELRQLEYFVAVAEERNFTRAAERVHVAQPGVSAQIKRLERELGQELLDRSGRQVTLTGVGAAVLPYARAALAAVAGARLAVDELTGLLRGHVAVGAVTSHKVDLPGMLAEFHQRHPAVEITLSENDTDNLLDALRNGRLDAAVVSIGREVPDGIALVVVDEQPVVAAVAHDHELAPHTAISLDTLRGRPLISLPRGTGIRRLLDDACGAAGFRPHIAFEAGDPGTLANLAAKGLGVAILPEIVATLRPDELTAVRIERPSLSGRLVFAWRADGPSGPAGRAFVTAARARLEAVRSDS</sequence>
<keyword evidence="3" id="KW-0238">DNA-binding</keyword>
<dbReference type="PROSITE" id="PS50931">
    <property type="entry name" value="HTH_LYSR"/>
    <property type="match status" value="1"/>
</dbReference>
<name>A0ABP9HB55_9ACTN</name>
<protein>
    <submittedName>
        <fullName evidence="6">LysR substrate-binding domain-containing protein</fullName>
    </submittedName>
</protein>
<evidence type="ECO:0000256" key="3">
    <source>
        <dbReference type="ARBA" id="ARBA00023125"/>
    </source>
</evidence>
<dbReference type="InterPro" id="IPR036388">
    <property type="entry name" value="WH-like_DNA-bd_sf"/>
</dbReference>
<evidence type="ECO:0000313" key="7">
    <source>
        <dbReference type="Proteomes" id="UP001500466"/>
    </source>
</evidence>
<keyword evidence="7" id="KW-1185">Reference proteome</keyword>
<keyword evidence="4" id="KW-0804">Transcription</keyword>
<evidence type="ECO:0000256" key="4">
    <source>
        <dbReference type="ARBA" id="ARBA00023163"/>
    </source>
</evidence>
<dbReference type="PANTHER" id="PTHR30346">
    <property type="entry name" value="TRANSCRIPTIONAL DUAL REGULATOR HCAR-RELATED"/>
    <property type="match status" value="1"/>
</dbReference>
<dbReference type="InterPro" id="IPR036390">
    <property type="entry name" value="WH_DNA-bd_sf"/>
</dbReference>
<dbReference type="SUPFAM" id="SSF46785">
    <property type="entry name" value="Winged helix' DNA-binding domain"/>
    <property type="match status" value="1"/>
</dbReference>
<dbReference type="Pfam" id="PF03466">
    <property type="entry name" value="LysR_substrate"/>
    <property type="match status" value="1"/>
</dbReference>
<evidence type="ECO:0000313" key="6">
    <source>
        <dbReference type="EMBL" id="GAA4965978.1"/>
    </source>
</evidence>
<organism evidence="6 7">
    <name type="scientific">Yinghuangia aomiensis</name>
    <dbReference type="NCBI Taxonomy" id="676205"/>
    <lineage>
        <taxon>Bacteria</taxon>
        <taxon>Bacillati</taxon>
        <taxon>Actinomycetota</taxon>
        <taxon>Actinomycetes</taxon>
        <taxon>Kitasatosporales</taxon>
        <taxon>Streptomycetaceae</taxon>
        <taxon>Yinghuangia</taxon>
    </lineage>
</organism>
<keyword evidence="2" id="KW-0805">Transcription regulation</keyword>
<evidence type="ECO:0000256" key="1">
    <source>
        <dbReference type="ARBA" id="ARBA00009437"/>
    </source>
</evidence>
<dbReference type="Gene3D" id="3.40.190.290">
    <property type="match status" value="1"/>
</dbReference>
<dbReference type="EMBL" id="BAABHS010000010">
    <property type="protein sequence ID" value="GAA4965978.1"/>
    <property type="molecule type" value="Genomic_DNA"/>
</dbReference>
<dbReference type="SUPFAM" id="SSF53850">
    <property type="entry name" value="Periplasmic binding protein-like II"/>
    <property type="match status" value="1"/>
</dbReference>
<dbReference type="Pfam" id="PF00126">
    <property type="entry name" value="HTH_1"/>
    <property type="match status" value="1"/>
</dbReference>
<feature type="domain" description="HTH lysR-type" evidence="5">
    <location>
        <begin position="1"/>
        <end position="58"/>
    </location>
</feature>
<reference evidence="7" key="1">
    <citation type="journal article" date="2019" name="Int. J. Syst. Evol. Microbiol.">
        <title>The Global Catalogue of Microorganisms (GCM) 10K type strain sequencing project: providing services to taxonomists for standard genome sequencing and annotation.</title>
        <authorList>
            <consortium name="The Broad Institute Genomics Platform"/>
            <consortium name="The Broad Institute Genome Sequencing Center for Infectious Disease"/>
            <person name="Wu L."/>
            <person name="Ma J."/>
        </authorList>
    </citation>
    <scope>NUCLEOTIDE SEQUENCE [LARGE SCALE GENOMIC DNA]</scope>
    <source>
        <strain evidence="7">JCM 17986</strain>
    </source>
</reference>
<comment type="similarity">
    <text evidence="1">Belongs to the LysR transcriptional regulatory family.</text>
</comment>
<dbReference type="InterPro" id="IPR005119">
    <property type="entry name" value="LysR_subst-bd"/>
</dbReference>
<dbReference type="PRINTS" id="PR00039">
    <property type="entry name" value="HTHLYSR"/>
</dbReference>
<dbReference type="Proteomes" id="UP001500466">
    <property type="component" value="Unassembled WGS sequence"/>
</dbReference>
<dbReference type="InterPro" id="IPR000847">
    <property type="entry name" value="LysR_HTH_N"/>
</dbReference>
<evidence type="ECO:0000256" key="2">
    <source>
        <dbReference type="ARBA" id="ARBA00023015"/>
    </source>
</evidence>
<dbReference type="Gene3D" id="1.10.10.10">
    <property type="entry name" value="Winged helix-like DNA-binding domain superfamily/Winged helix DNA-binding domain"/>
    <property type="match status" value="1"/>
</dbReference>
<evidence type="ECO:0000259" key="5">
    <source>
        <dbReference type="PROSITE" id="PS50931"/>
    </source>
</evidence>
<gene>
    <name evidence="6" type="ORF">GCM10023205_33070</name>
</gene>
<accession>A0ABP9HB55</accession>
<dbReference type="CDD" id="cd08436">
    <property type="entry name" value="PBP2_LTTR_like_3"/>
    <property type="match status" value="1"/>
</dbReference>
<dbReference type="PANTHER" id="PTHR30346:SF29">
    <property type="entry name" value="LYSR SUBSTRATE-BINDING"/>
    <property type="match status" value="1"/>
</dbReference>
<proteinExistence type="inferred from homology"/>
<dbReference type="RefSeq" id="WP_345676241.1">
    <property type="nucleotide sequence ID" value="NZ_BAABHS010000010.1"/>
</dbReference>
<comment type="caution">
    <text evidence="6">The sequence shown here is derived from an EMBL/GenBank/DDBJ whole genome shotgun (WGS) entry which is preliminary data.</text>
</comment>